<evidence type="ECO:0008006" key="5">
    <source>
        <dbReference type="Google" id="ProtNLM"/>
    </source>
</evidence>
<dbReference type="SUPFAM" id="SSF51197">
    <property type="entry name" value="Clavaminate synthase-like"/>
    <property type="match status" value="1"/>
</dbReference>
<gene>
    <name evidence="3" type="ORF">BD324DRAFT_630264</name>
</gene>
<comment type="caution">
    <text evidence="3">The sequence shown here is derived from an EMBL/GenBank/DDBJ whole genome shotgun (WGS) entry which is preliminary data.</text>
</comment>
<dbReference type="PRINTS" id="PR00682">
    <property type="entry name" value="IPNSYNTHASE"/>
</dbReference>
<protein>
    <recommendedName>
        <fullName evidence="5">Fe2OG dioxygenase domain-containing protein</fullName>
    </recommendedName>
</protein>
<evidence type="ECO:0000313" key="4">
    <source>
        <dbReference type="Proteomes" id="UP000193218"/>
    </source>
</evidence>
<dbReference type="STRING" id="4999.A0A1Y1UDL6"/>
<dbReference type="InterPro" id="IPR050231">
    <property type="entry name" value="Iron_ascorbate_oxido_reductase"/>
</dbReference>
<evidence type="ECO:0000259" key="2">
    <source>
        <dbReference type="Pfam" id="PF14226"/>
    </source>
</evidence>
<dbReference type="FunFam" id="2.60.120.330:FF:000040">
    <property type="entry name" value="Chromosome 21, whole genome shotgun sequence"/>
    <property type="match status" value="1"/>
</dbReference>
<reference evidence="3 4" key="1">
    <citation type="submission" date="2017-03" db="EMBL/GenBank/DDBJ databases">
        <title>Widespread Adenine N6-methylation of Active Genes in Fungi.</title>
        <authorList>
            <consortium name="DOE Joint Genome Institute"/>
            <person name="Mondo S.J."/>
            <person name="Dannebaum R.O."/>
            <person name="Kuo R.C."/>
            <person name="Louie K.B."/>
            <person name="Bewick A.J."/>
            <person name="Labutti K."/>
            <person name="Haridas S."/>
            <person name="Kuo A."/>
            <person name="Salamov A."/>
            <person name="Ahrendt S.R."/>
            <person name="Lau R."/>
            <person name="Bowen B.P."/>
            <person name="Lipzen A."/>
            <person name="Sullivan W."/>
            <person name="Andreopoulos W.B."/>
            <person name="Clum A."/>
            <person name="Lindquist E."/>
            <person name="Daum C."/>
            <person name="Northen T.R."/>
            <person name="Ramamoorthy G."/>
            <person name="Schmitz R.J."/>
            <person name="Gryganskyi A."/>
            <person name="Culley D."/>
            <person name="Magnuson J."/>
            <person name="James T.Y."/>
            <person name="O'Malley M.A."/>
            <person name="Stajich J.E."/>
            <person name="Spatafora J.W."/>
            <person name="Visel A."/>
            <person name="Grigoriev I.V."/>
        </authorList>
    </citation>
    <scope>NUCLEOTIDE SEQUENCE [LARGE SCALE GENOMIC DNA]</scope>
    <source>
        <strain evidence="3 4">NRRL Y-17943</strain>
    </source>
</reference>
<name>A0A1Y1UDL6_9TREE</name>
<dbReference type="OrthoDB" id="406156at2759"/>
<dbReference type="InterPro" id="IPR044861">
    <property type="entry name" value="IPNS-like_FE2OG_OXY"/>
</dbReference>
<dbReference type="Pfam" id="PF14226">
    <property type="entry name" value="DIOX_N"/>
    <property type="match status" value="1"/>
</dbReference>
<dbReference type="RefSeq" id="XP_021870252.1">
    <property type="nucleotide sequence ID" value="XM_022016312.1"/>
</dbReference>
<feature type="domain" description="Non-haem dioxygenase N-terminal" evidence="2">
    <location>
        <begin position="50"/>
        <end position="151"/>
    </location>
</feature>
<evidence type="ECO:0000313" key="3">
    <source>
        <dbReference type="EMBL" id="ORX36123.1"/>
    </source>
</evidence>
<keyword evidence="4" id="KW-1185">Reference proteome</keyword>
<dbReference type="GeneID" id="33558121"/>
<sequence>MYERGPYMMYRVISGLPQLDPLTMTVVPATDLPKYQYVPETTEDLDWAELPTIDLTTFGTSSEADKKLATNLLDAIRTKGFFYVIGYDIEQDRVDRQFAIGQKFYDLPLSEKSKYIPDLENGEYNGYRPAGRRVTSAGLKDQVEVYNIPKFNGDYAHEHPAVVATNLKEIEVFARDLHSKVLDPLFDLVSIGLGLPRSFFRDLHKYENHSEDHLRYMKYSKYSPEDRAKVLAGDGLYSYGHTDLGSFTLLFRQPVAALQIKDHQTGEWKWAKPLDKSFTVNSCDAFSFLTGNYIKSTVHRVHLPPDDQAQYDRLGLLYFARPQNDLVLKTIASPVLKEAGFTQNEFEREGHPVPTMGEFVHLKQKWQQSKSTDYLAKKDQIIVPGFKGEYHH</sequence>
<evidence type="ECO:0000259" key="1">
    <source>
        <dbReference type="Pfam" id="PF03171"/>
    </source>
</evidence>
<dbReference type="InterPro" id="IPR027443">
    <property type="entry name" value="IPNS-like_sf"/>
</dbReference>
<dbReference type="Proteomes" id="UP000193218">
    <property type="component" value="Unassembled WGS sequence"/>
</dbReference>
<accession>A0A1Y1UDL6</accession>
<dbReference type="InParanoid" id="A0A1Y1UDL6"/>
<dbReference type="InterPro" id="IPR026992">
    <property type="entry name" value="DIOX_N"/>
</dbReference>
<organism evidence="3 4">
    <name type="scientific">Kockovaella imperatae</name>
    <dbReference type="NCBI Taxonomy" id="4999"/>
    <lineage>
        <taxon>Eukaryota</taxon>
        <taxon>Fungi</taxon>
        <taxon>Dikarya</taxon>
        <taxon>Basidiomycota</taxon>
        <taxon>Agaricomycotina</taxon>
        <taxon>Tremellomycetes</taxon>
        <taxon>Tremellales</taxon>
        <taxon>Cuniculitremaceae</taxon>
        <taxon>Kockovaella</taxon>
    </lineage>
</organism>
<dbReference type="Gene3D" id="2.60.120.330">
    <property type="entry name" value="B-lactam Antibiotic, Isopenicillin N Synthase, Chain"/>
    <property type="match status" value="1"/>
</dbReference>
<dbReference type="PANTHER" id="PTHR47990">
    <property type="entry name" value="2-OXOGLUTARATE (2OG) AND FE(II)-DEPENDENT OXYGENASE SUPERFAMILY PROTEIN-RELATED"/>
    <property type="match status" value="1"/>
</dbReference>
<dbReference type="AlphaFoldDB" id="A0A1Y1UDL6"/>
<dbReference type="Pfam" id="PF03171">
    <property type="entry name" value="2OG-FeII_Oxy"/>
    <property type="match status" value="1"/>
</dbReference>
<dbReference type="EMBL" id="NBSH01000009">
    <property type="protein sequence ID" value="ORX36123.1"/>
    <property type="molecule type" value="Genomic_DNA"/>
</dbReference>
<feature type="domain" description="Isopenicillin N synthase-like Fe(2+) 2OG dioxygenase" evidence="1">
    <location>
        <begin position="236"/>
        <end position="314"/>
    </location>
</feature>
<proteinExistence type="predicted"/>